<evidence type="ECO:0000256" key="1">
    <source>
        <dbReference type="SAM" id="Phobius"/>
    </source>
</evidence>
<dbReference type="GeneID" id="43650926"/>
<reference evidence="2 3" key="1">
    <citation type="submission" date="2019-04" db="EMBL/GenBank/DDBJ databases">
        <title>Friends and foes A comparative genomics studyof 23 Aspergillus species from section Flavi.</title>
        <authorList>
            <consortium name="DOE Joint Genome Institute"/>
            <person name="Kjaerbolling I."/>
            <person name="Vesth T."/>
            <person name="Frisvad J.C."/>
            <person name="Nybo J.L."/>
            <person name="Theobald S."/>
            <person name="Kildgaard S."/>
            <person name="Isbrandt T."/>
            <person name="Kuo A."/>
            <person name="Sato A."/>
            <person name="Lyhne E.K."/>
            <person name="Kogle M.E."/>
            <person name="Wiebenga A."/>
            <person name="Kun R.S."/>
            <person name="Lubbers R.J."/>
            <person name="Makela M.R."/>
            <person name="Barry K."/>
            <person name="Chovatia M."/>
            <person name="Clum A."/>
            <person name="Daum C."/>
            <person name="Haridas S."/>
            <person name="He G."/>
            <person name="LaButti K."/>
            <person name="Lipzen A."/>
            <person name="Mondo S."/>
            <person name="Riley R."/>
            <person name="Salamov A."/>
            <person name="Simmons B.A."/>
            <person name="Magnuson J.K."/>
            <person name="Henrissat B."/>
            <person name="Mortensen U.H."/>
            <person name="Larsen T.O."/>
            <person name="Devries R.P."/>
            <person name="Grigoriev I.V."/>
            <person name="Machida M."/>
            <person name="Baker S.E."/>
            <person name="Andersen M.R."/>
        </authorList>
    </citation>
    <scope>NUCLEOTIDE SEQUENCE [LARGE SCALE GENOMIC DNA]</scope>
    <source>
        <strain evidence="2 3">CBS 763.97</strain>
    </source>
</reference>
<name>A0A5N7A9M5_9EURO</name>
<feature type="transmembrane region" description="Helical" evidence="1">
    <location>
        <begin position="93"/>
        <end position="115"/>
    </location>
</feature>
<dbReference type="AlphaFoldDB" id="A0A5N7A9M5"/>
<sequence length="118" mass="13359">MWRPLGLKISKVYDLRHPPPIGCSSCLTDHMGKKTRTRGRERKRERERLSLLCVCVSSNLGAETITHLTINSISIQRGMVDPTVDGWRPRESAFPQASLVVVALSSAAFLLFRYVKEY</sequence>
<organism evidence="2 3">
    <name type="scientific">Aspergillus caelatus</name>
    <dbReference type="NCBI Taxonomy" id="61420"/>
    <lineage>
        <taxon>Eukaryota</taxon>
        <taxon>Fungi</taxon>
        <taxon>Dikarya</taxon>
        <taxon>Ascomycota</taxon>
        <taxon>Pezizomycotina</taxon>
        <taxon>Eurotiomycetes</taxon>
        <taxon>Eurotiomycetidae</taxon>
        <taxon>Eurotiales</taxon>
        <taxon>Aspergillaceae</taxon>
        <taxon>Aspergillus</taxon>
        <taxon>Aspergillus subgen. Circumdati</taxon>
    </lineage>
</organism>
<keyword evidence="3" id="KW-1185">Reference proteome</keyword>
<proteinExistence type="predicted"/>
<gene>
    <name evidence="2" type="ORF">BDV27DRAFT_126121</name>
</gene>
<evidence type="ECO:0000313" key="3">
    <source>
        <dbReference type="Proteomes" id="UP000326268"/>
    </source>
</evidence>
<keyword evidence="1" id="KW-1133">Transmembrane helix</keyword>
<accession>A0A5N7A9M5</accession>
<protein>
    <submittedName>
        <fullName evidence="2">Uncharacterized protein</fullName>
    </submittedName>
</protein>
<dbReference type="Proteomes" id="UP000326268">
    <property type="component" value="Unassembled WGS sequence"/>
</dbReference>
<dbReference type="RefSeq" id="XP_031928927.1">
    <property type="nucleotide sequence ID" value="XM_032066480.1"/>
</dbReference>
<keyword evidence="1" id="KW-0472">Membrane</keyword>
<evidence type="ECO:0000313" key="2">
    <source>
        <dbReference type="EMBL" id="KAE8365846.1"/>
    </source>
</evidence>
<dbReference type="EMBL" id="ML737623">
    <property type="protein sequence ID" value="KAE8365846.1"/>
    <property type="molecule type" value="Genomic_DNA"/>
</dbReference>
<keyword evidence="1" id="KW-0812">Transmembrane</keyword>